<proteinExistence type="predicted"/>
<reference evidence="1" key="1">
    <citation type="submission" date="2018-06" db="EMBL/GenBank/DDBJ databases">
        <authorList>
            <person name="Zhirakovskaya E."/>
        </authorList>
    </citation>
    <scope>NUCLEOTIDE SEQUENCE</scope>
</reference>
<name>A0A3B1DAN9_9ZZZZ</name>
<gene>
    <name evidence="1" type="ORF">MNBD_PLANCTO02-3085</name>
</gene>
<accession>A0A3B1DAN9</accession>
<organism evidence="1">
    <name type="scientific">hydrothermal vent metagenome</name>
    <dbReference type="NCBI Taxonomy" id="652676"/>
    <lineage>
        <taxon>unclassified sequences</taxon>
        <taxon>metagenomes</taxon>
        <taxon>ecological metagenomes</taxon>
    </lineage>
</organism>
<dbReference type="EMBL" id="UOGL01000141">
    <property type="protein sequence ID" value="VAX37812.1"/>
    <property type="molecule type" value="Genomic_DNA"/>
</dbReference>
<sequence length="133" mass="15029">MQAPAIFLIAVTLLFASMWSSDSNYTDKNAVKLATETAMIEGNVAYRNSIPVQSKTLRLNQVDKHASFEKVENDNFVISSQKLTMSNEISVPVLNRKKLVFSNSIYFSKRLLFDGKVNQIKLADDHLSRSTRK</sequence>
<evidence type="ECO:0000313" key="1">
    <source>
        <dbReference type="EMBL" id="VAX37812.1"/>
    </source>
</evidence>
<protein>
    <submittedName>
        <fullName evidence="1">Uncharacterized protein</fullName>
    </submittedName>
</protein>
<dbReference type="AlphaFoldDB" id="A0A3B1DAN9"/>